<dbReference type="GO" id="GO:0005829">
    <property type="term" value="C:cytosol"/>
    <property type="evidence" value="ECO:0007669"/>
    <property type="project" value="TreeGrafter"/>
</dbReference>
<dbReference type="PANTHER" id="PTHR10204">
    <property type="entry name" value="NAD P H OXIDOREDUCTASE-RELATED"/>
    <property type="match status" value="1"/>
</dbReference>
<comment type="similarity">
    <text evidence="1">Belongs to the NAD(P)H dehydrogenase (quinone) family.</text>
</comment>
<dbReference type="Pfam" id="PF02525">
    <property type="entry name" value="Flavodoxin_2"/>
    <property type="match status" value="1"/>
</dbReference>
<dbReference type="PANTHER" id="PTHR10204:SF34">
    <property type="entry name" value="NAD(P)H DEHYDROGENASE [QUINONE] 1 ISOFORM 1"/>
    <property type="match status" value="1"/>
</dbReference>
<evidence type="ECO:0000259" key="3">
    <source>
        <dbReference type="Pfam" id="PF02525"/>
    </source>
</evidence>
<evidence type="ECO:0000256" key="1">
    <source>
        <dbReference type="ARBA" id="ARBA00006252"/>
    </source>
</evidence>
<proteinExistence type="inferred from homology"/>
<organism evidence="4 5">
    <name type="scientific">Chitinophaga varians</name>
    <dbReference type="NCBI Taxonomy" id="2202339"/>
    <lineage>
        <taxon>Bacteria</taxon>
        <taxon>Pseudomonadati</taxon>
        <taxon>Bacteroidota</taxon>
        <taxon>Chitinophagia</taxon>
        <taxon>Chitinophagales</taxon>
        <taxon>Chitinophagaceae</taxon>
        <taxon>Chitinophaga</taxon>
    </lineage>
</organism>
<dbReference type="SUPFAM" id="SSF52218">
    <property type="entry name" value="Flavoproteins"/>
    <property type="match status" value="1"/>
</dbReference>
<reference evidence="4 5" key="1">
    <citation type="submission" date="2020-04" db="EMBL/GenBank/DDBJ databases">
        <authorList>
            <person name="Yin C."/>
        </authorList>
    </citation>
    <scope>NUCLEOTIDE SEQUENCE [LARGE SCALE GENOMIC DNA]</scope>
    <source>
        <strain evidence="4 5">Ae27</strain>
    </source>
</reference>
<dbReference type="RefSeq" id="WP_168869369.1">
    <property type="nucleotide sequence ID" value="NZ_JABAIA010000001.1"/>
</dbReference>
<feature type="domain" description="Flavodoxin-like fold" evidence="3">
    <location>
        <begin position="1"/>
        <end position="206"/>
    </location>
</feature>
<dbReference type="Proteomes" id="UP000570474">
    <property type="component" value="Unassembled WGS sequence"/>
</dbReference>
<dbReference type="EMBL" id="JABAIA010000001">
    <property type="protein sequence ID" value="NLR63367.1"/>
    <property type="molecule type" value="Genomic_DNA"/>
</dbReference>
<name>A0A847RRC9_9BACT</name>
<keyword evidence="5" id="KW-1185">Reference proteome</keyword>
<comment type="caution">
    <text evidence="4">The sequence shown here is derived from an EMBL/GenBank/DDBJ whole genome shotgun (WGS) entry which is preliminary data.</text>
</comment>
<sequence length="251" mass="28128">MKVLIVLAHPEPRSLNASLKNAAVEILQRHGHEVAVTDLYQQQWKAEAGRQDFPALPADERLIYNTISKKAFLENQQSPDITAEQEKIKWADVILLQFPLWWFGMPAILKGWIDRTFTNGFGYGTGGRYGNGTLKDKKVMLMITAGAAAAPLGPQGIHGDIIDLLFPVHHGVFWYAGAAPLPPFVVYSANHVSDERYTAIVQDLEQRLVSIPYTAPIRYRMGKQDYDENEVLKSHFTTGKSGFALHLQDQD</sequence>
<accession>A0A847RRC9</accession>
<protein>
    <submittedName>
        <fullName evidence="4">NAD(P)H-dependent oxidoreductase</fullName>
    </submittedName>
</protein>
<dbReference type="AlphaFoldDB" id="A0A847RRC9"/>
<evidence type="ECO:0000313" key="5">
    <source>
        <dbReference type="Proteomes" id="UP000570474"/>
    </source>
</evidence>
<dbReference type="InterPro" id="IPR029039">
    <property type="entry name" value="Flavoprotein-like_sf"/>
</dbReference>
<evidence type="ECO:0000256" key="2">
    <source>
        <dbReference type="ARBA" id="ARBA00023002"/>
    </source>
</evidence>
<dbReference type="GO" id="GO:0003955">
    <property type="term" value="F:NAD(P)H dehydrogenase (quinone) activity"/>
    <property type="evidence" value="ECO:0007669"/>
    <property type="project" value="TreeGrafter"/>
</dbReference>
<gene>
    <name evidence="4" type="ORF">HGH92_03525</name>
</gene>
<dbReference type="InterPro" id="IPR051545">
    <property type="entry name" value="NAD(P)H_dehydrogenase_qn"/>
</dbReference>
<dbReference type="Gene3D" id="3.40.50.360">
    <property type="match status" value="1"/>
</dbReference>
<keyword evidence="2" id="KW-0560">Oxidoreductase</keyword>
<evidence type="ECO:0000313" key="4">
    <source>
        <dbReference type="EMBL" id="NLR63367.1"/>
    </source>
</evidence>
<dbReference type="InterPro" id="IPR003680">
    <property type="entry name" value="Flavodoxin_fold"/>
</dbReference>